<dbReference type="CDD" id="cd00156">
    <property type="entry name" value="REC"/>
    <property type="match status" value="1"/>
</dbReference>
<dbReference type="SMART" id="SM00448">
    <property type="entry name" value="REC"/>
    <property type="match status" value="2"/>
</dbReference>
<dbReference type="InterPro" id="IPR003661">
    <property type="entry name" value="HisK_dim/P_dom"/>
</dbReference>
<dbReference type="PANTHER" id="PTHR45339">
    <property type="entry name" value="HYBRID SIGNAL TRANSDUCTION HISTIDINE KINASE J"/>
    <property type="match status" value="1"/>
</dbReference>
<dbReference type="Proteomes" id="UP000238762">
    <property type="component" value="Unassembled WGS sequence"/>
</dbReference>
<dbReference type="CDD" id="cd00082">
    <property type="entry name" value="HisKA"/>
    <property type="match status" value="1"/>
</dbReference>
<dbReference type="Pfam" id="PF02518">
    <property type="entry name" value="HATPase_c"/>
    <property type="match status" value="1"/>
</dbReference>
<dbReference type="InterPro" id="IPR036097">
    <property type="entry name" value="HisK_dim/P_sf"/>
</dbReference>
<evidence type="ECO:0000256" key="13">
    <source>
        <dbReference type="ARBA" id="ARBA00023012"/>
    </source>
</evidence>
<evidence type="ECO:0000256" key="18">
    <source>
        <dbReference type="PROSITE-ProRule" id="PRU00110"/>
    </source>
</evidence>
<keyword evidence="13" id="KW-0902">Two-component regulatory system</keyword>
<keyword evidence="11" id="KW-0067">ATP-binding</keyword>
<keyword evidence="14 20" id="KW-0472">Membrane</keyword>
<evidence type="ECO:0000259" key="23">
    <source>
        <dbReference type="PROSITE" id="PS50894"/>
    </source>
</evidence>
<dbReference type="Pfam" id="PF01627">
    <property type="entry name" value="Hpt"/>
    <property type="match status" value="1"/>
</dbReference>
<evidence type="ECO:0000256" key="14">
    <source>
        <dbReference type="ARBA" id="ARBA00023136"/>
    </source>
</evidence>
<dbReference type="OrthoDB" id="543957at2"/>
<keyword evidence="9" id="KW-0547">Nucleotide-binding</keyword>
<evidence type="ECO:0000256" key="17">
    <source>
        <dbReference type="ARBA" id="ARBA00074306"/>
    </source>
</evidence>
<feature type="modified residue" description="4-aspartylphosphate" evidence="19">
    <location>
        <position position="1049"/>
    </location>
</feature>
<dbReference type="RefSeq" id="WP_106288828.1">
    <property type="nucleotide sequence ID" value="NZ_CAWNTC010000042.1"/>
</dbReference>
<evidence type="ECO:0000256" key="10">
    <source>
        <dbReference type="ARBA" id="ARBA00022777"/>
    </source>
</evidence>
<evidence type="ECO:0000256" key="8">
    <source>
        <dbReference type="ARBA" id="ARBA00022692"/>
    </source>
</evidence>
<feature type="modified residue" description="Phosphohistidine" evidence="18">
    <location>
        <position position="1187"/>
    </location>
</feature>
<dbReference type="InterPro" id="IPR003594">
    <property type="entry name" value="HATPase_dom"/>
</dbReference>
<keyword evidence="7" id="KW-0808">Transferase</keyword>
<name>A0A2T1C388_9CYAN</name>
<dbReference type="Pfam" id="PF05226">
    <property type="entry name" value="CHASE2"/>
    <property type="match status" value="1"/>
</dbReference>
<dbReference type="Pfam" id="PF00072">
    <property type="entry name" value="Response_reg"/>
    <property type="match status" value="2"/>
</dbReference>
<evidence type="ECO:0000256" key="4">
    <source>
        <dbReference type="ARBA" id="ARBA00012438"/>
    </source>
</evidence>
<feature type="domain" description="Histidine kinase" evidence="21">
    <location>
        <begin position="602"/>
        <end position="823"/>
    </location>
</feature>
<feature type="transmembrane region" description="Helical" evidence="20">
    <location>
        <begin position="331"/>
        <end position="348"/>
    </location>
</feature>
<keyword evidence="5" id="KW-1003">Cell membrane</keyword>
<dbReference type="Gene3D" id="3.30.565.10">
    <property type="entry name" value="Histidine kinase-like ATPase, C-terminal domain"/>
    <property type="match status" value="1"/>
</dbReference>
<comment type="subcellular location">
    <subcellularLocation>
        <location evidence="2">Cell membrane</location>
        <topology evidence="2">Multi-pass membrane protein</topology>
    </subcellularLocation>
</comment>
<dbReference type="FunFam" id="3.30.565.10:FF:000010">
    <property type="entry name" value="Sensor histidine kinase RcsC"/>
    <property type="match status" value="1"/>
</dbReference>
<evidence type="ECO:0000313" key="25">
    <source>
        <dbReference type="Proteomes" id="UP000238762"/>
    </source>
</evidence>
<evidence type="ECO:0000256" key="20">
    <source>
        <dbReference type="SAM" id="Phobius"/>
    </source>
</evidence>
<dbReference type="PROSITE" id="PS50110">
    <property type="entry name" value="RESPONSE_REGULATORY"/>
    <property type="match status" value="2"/>
</dbReference>
<evidence type="ECO:0000313" key="24">
    <source>
        <dbReference type="EMBL" id="PSB02736.1"/>
    </source>
</evidence>
<evidence type="ECO:0000256" key="12">
    <source>
        <dbReference type="ARBA" id="ARBA00022989"/>
    </source>
</evidence>
<organism evidence="24 25">
    <name type="scientific">Merismopedia glauca CCAP 1448/3</name>
    <dbReference type="NCBI Taxonomy" id="1296344"/>
    <lineage>
        <taxon>Bacteria</taxon>
        <taxon>Bacillati</taxon>
        <taxon>Cyanobacteriota</taxon>
        <taxon>Cyanophyceae</taxon>
        <taxon>Synechococcales</taxon>
        <taxon>Merismopediaceae</taxon>
        <taxon>Merismopedia</taxon>
    </lineage>
</organism>
<dbReference type="SUPFAM" id="SSF52172">
    <property type="entry name" value="CheY-like"/>
    <property type="match status" value="2"/>
</dbReference>
<evidence type="ECO:0000256" key="2">
    <source>
        <dbReference type="ARBA" id="ARBA00004651"/>
    </source>
</evidence>
<feature type="domain" description="HPt" evidence="23">
    <location>
        <begin position="1148"/>
        <end position="1242"/>
    </location>
</feature>
<feature type="modified residue" description="4-aspartylphosphate" evidence="19">
    <location>
        <position position="898"/>
    </location>
</feature>
<keyword evidence="8 20" id="KW-0812">Transmembrane</keyword>
<dbReference type="InterPro" id="IPR001789">
    <property type="entry name" value="Sig_transdc_resp-reg_receiver"/>
</dbReference>
<evidence type="ECO:0000256" key="11">
    <source>
        <dbReference type="ARBA" id="ARBA00022840"/>
    </source>
</evidence>
<comment type="caution">
    <text evidence="24">The sequence shown here is derived from an EMBL/GenBank/DDBJ whole genome shotgun (WGS) entry which is preliminary data.</text>
</comment>
<dbReference type="FunFam" id="1.10.287.130:FF:000002">
    <property type="entry name" value="Two-component osmosensing histidine kinase"/>
    <property type="match status" value="1"/>
</dbReference>
<dbReference type="SMART" id="SM01080">
    <property type="entry name" value="CHASE2"/>
    <property type="match status" value="1"/>
</dbReference>
<dbReference type="PANTHER" id="PTHR45339:SF1">
    <property type="entry name" value="HYBRID SIGNAL TRANSDUCTION HISTIDINE KINASE J"/>
    <property type="match status" value="1"/>
</dbReference>
<reference evidence="24 25" key="2">
    <citation type="submission" date="2018-03" db="EMBL/GenBank/DDBJ databases">
        <title>The ancient ancestry and fast evolution of plastids.</title>
        <authorList>
            <person name="Moore K.R."/>
            <person name="Magnabosco C."/>
            <person name="Momper L."/>
            <person name="Gold D.A."/>
            <person name="Bosak T."/>
            <person name="Fournier G.P."/>
        </authorList>
    </citation>
    <scope>NUCLEOTIDE SEQUENCE [LARGE SCALE GENOMIC DNA]</scope>
    <source>
        <strain evidence="24 25">CCAP 1448/3</strain>
    </source>
</reference>
<dbReference type="SMART" id="SM00073">
    <property type="entry name" value="HPT"/>
    <property type="match status" value="1"/>
</dbReference>
<evidence type="ECO:0000256" key="3">
    <source>
        <dbReference type="ARBA" id="ARBA00006402"/>
    </source>
</evidence>
<gene>
    <name evidence="24" type="ORF">C7B64_11665</name>
</gene>
<dbReference type="InterPro" id="IPR011006">
    <property type="entry name" value="CheY-like_superfamily"/>
</dbReference>
<feature type="domain" description="Response regulatory" evidence="22">
    <location>
        <begin position="844"/>
        <end position="965"/>
    </location>
</feature>
<comment type="catalytic activity">
    <reaction evidence="1">
        <text>ATP + protein L-histidine = ADP + protein N-phospho-L-histidine.</text>
        <dbReference type="EC" id="2.7.13.3"/>
    </reaction>
</comment>
<comment type="similarity">
    <text evidence="3">In the N-terminal section; belongs to the phytochrome family.</text>
</comment>
<proteinExistence type="inferred from homology"/>
<keyword evidence="6 19" id="KW-0597">Phosphoprotein</keyword>
<evidence type="ECO:0000259" key="22">
    <source>
        <dbReference type="PROSITE" id="PS50110"/>
    </source>
</evidence>
<dbReference type="SMART" id="SM00388">
    <property type="entry name" value="HisKA"/>
    <property type="match status" value="1"/>
</dbReference>
<evidence type="ECO:0000256" key="1">
    <source>
        <dbReference type="ARBA" id="ARBA00000085"/>
    </source>
</evidence>
<reference evidence="24 25" key="1">
    <citation type="submission" date="2018-02" db="EMBL/GenBank/DDBJ databases">
        <authorList>
            <person name="Cohen D.B."/>
            <person name="Kent A.D."/>
        </authorList>
    </citation>
    <scope>NUCLEOTIDE SEQUENCE [LARGE SCALE GENOMIC DNA]</scope>
    <source>
        <strain evidence="24 25">CCAP 1448/3</strain>
    </source>
</reference>
<dbReference type="AlphaFoldDB" id="A0A2T1C388"/>
<dbReference type="CDD" id="cd16922">
    <property type="entry name" value="HATPase_EvgS-ArcB-TorS-like"/>
    <property type="match status" value="1"/>
</dbReference>
<dbReference type="Pfam" id="PF00512">
    <property type="entry name" value="HisKA"/>
    <property type="match status" value="1"/>
</dbReference>
<keyword evidence="10" id="KW-0418">Kinase</keyword>
<dbReference type="SUPFAM" id="SSF47384">
    <property type="entry name" value="Homodimeric domain of signal transducing histidine kinase"/>
    <property type="match status" value="1"/>
</dbReference>
<evidence type="ECO:0000256" key="19">
    <source>
        <dbReference type="PROSITE-ProRule" id="PRU00169"/>
    </source>
</evidence>
<dbReference type="CDD" id="cd00088">
    <property type="entry name" value="HPT"/>
    <property type="match status" value="1"/>
</dbReference>
<dbReference type="EC" id="2.7.13.3" evidence="4"/>
<sequence>MNWKLSDIAWRCLPGTFSAIVVGMLWQVGAWQQLEYIAYNKMLQIRGEQPWDDRIVVVEIDRATLKAMGQKTVPREKYAEFLDIMSEAKVSFVLLDVLFPEKDKTADEKLAKAMFKQGSVVLAVAAEKDREITRPNPQLEEMSAALGHINKKEDADGVIRYVERDVEFQDKTTSEITNLSTLSLAGIDWYQFNSDNNNSNVPIKLPSLEDKLWLNWPGPVAKAHKYSFIKVLECKDASECTVPLHTFENKFILVGVTATGVDPIITPFDVTPPASGVYMHAVTLQNLLRGELLTVKVSNPNDPNAIQVYLILLLGGPLLGWLMTRQGAWQRLAIVIGLAATCGVIGAIAFNSNYWLPVALPIGLVILTGGTVALNQRLRTDFLIEQKIKQLWNSYYSDLMDQINPSVQEELIQANQSRGEFGKVEKLTNLTEEFGRSRSALAKITDTLPFAVVVAELDPKDEDKNERVWFRNHVAKDYFDVHVNEKLSASLIPNWLTATEWKNALKIISQGDSVKPKELRLEDKWFVLKLEPLDNWLAIPNQLNFDQRSETKAPISGVLVVLEDVTIDRQRREELDQKNQALDHARQVAESATKVKSSFLANMSHEIRTPMNAVVGMTGLLLETNLSLEQKEFVEIVKVSGDTLLTIINEILDFSKIEAGEIKLEKTNFNLVKCIEDVIELLANSAQKKGIELVSLIEPNIPLNLEGDPTRIKQVLTNLIGNAVKFTALGGVCVQVNQISETASQINLKFNVIDTGIGISLSNQQKLFQSFSQADASTTRKYGGTGLGLAICKGLVEIMGGNIGVNSVQGEGSTFSFDIVLNKEQHPGEPLRLQDRDRVLAGRKLLIVDDYFYSRKALLTYCSAWNMEVDAVPNGLMALQKLREGIRENRPYHIALIDLEMPVMDGENLCQQIKSDSELATTQLILITTIGQRDRAKHIAETTNISYIFKPIKALRLFETLIKVIKPEIAELSTQDLAEVDNSNSQETDEKVKSQRAKIKVLLAEDNRVNQKVAMKQLESIGYQAEVVNNGQEVLEKLRNQNYDIILMDCQMPIVDGYEATKEIRQIEGDRHHTVIIALTASAMKEDLDRCFTVGMDDCLSKPVRKEDLQRKLDYWTNDKTTNNRSHENQIKPPPIDFIYLHKLSEGNREFEQDILKVFTQDTQASLRVIRNAIASKDWSSVVKESHKIKGSSTNVGARSLHYLAGKLEKQVKADSLDSVDSLLSDLEKELVQVISFIDREA</sequence>
<comment type="subunit">
    <text evidence="15">At low DSF concentrations, interacts with RpfF.</text>
</comment>
<dbReference type="GO" id="GO:0005886">
    <property type="term" value="C:plasma membrane"/>
    <property type="evidence" value="ECO:0007669"/>
    <property type="project" value="UniProtKB-SubCell"/>
</dbReference>
<dbReference type="PRINTS" id="PR00344">
    <property type="entry name" value="BCTRLSENSOR"/>
</dbReference>
<protein>
    <recommendedName>
        <fullName evidence="17">Circadian input-output histidine kinase CikA</fullName>
        <ecNumber evidence="4">2.7.13.3</ecNumber>
    </recommendedName>
    <alternativeName>
        <fullName evidence="16">Sensory/regulatory protein RpfC</fullName>
    </alternativeName>
</protein>
<dbReference type="CDD" id="cd17546">
    <property type="entry name" value="REC_hyHK_CKI1_RcsC-like"/>
    <property type="match status" value="1"/>
</dbReference>
<dbReference type="SMART" id="SM00387">
    <property type="entry name" value="HATPase_c"/>
    <property type="match status" value="1"/>
</dbReference>
<dbReference type="GO" id="GO:0000155">
    <property type="term" value="F:phosphorelay sensor kinase activity"/>
    <property type="evidence" value="ECO:0007669"/>
    <property type="project" value="InterPro"/>
</dbReference>
<evidence type="ECO:0000259" key="21">
    <source>
        <dbReference type="PROSITE" id="PS50109"/>
    </source>
</evidence>
<keyword evidence="25" id="KW-1185">Reference proteome</keyword>
<dbReference type="InterPro" id="IPR036890">
    <property type="entry name" value="HATPase_C_sf"/>
</dbReference>
<feature type="transmembrane region" description="Helical" evidence="20">
    <location>
        <begin position="354"/>
        <end position="374"/>
    </location>
</feature>
<dbReference type="InterPro" id="IPR004358">
    <property type="entry name" value="Sig_transdc_His_kin-like_C"/>
</dbReference>
<evidence type="ECO:0000256" key="15">
    <source>
        <dbReference type="ARBA" id="ARBA00064003"/>
    </source>
</evidence>
<dbReference type="EMBL" id="PVWJ01000050">
    <property type="protein sequence ID" value="PSB02736.1"/>
    <property type="molecule type" value="Genomic_DNA"/>
</dbReference>
<evidence type="ECO:0000256" key="9">
    <source>
        <dbReference type="ARBA" id="ARBA00022741"/>
    </source>
</evidence>
<dbReference type="InterPro" id="IPR007890">
    <property type="entry name" value="CHASE2"/>
</dbReference>
<feature type="domain" description="Response regulatory" evidence="22">
    <location>
        <begin position="1000"/>
        <end position="1117"/>
    </location>
</feature>
<dbReference type="SUPFAM" id="SSF55874">
    <property type="entry name" value="ATPase domain of HSP90 chaperone/DNA topoisomerase II/histidine kinase"/>
    <property type="match status" value="1"/>
</dbReference>
<dbReference type="GO" id="GO:0005524">
    <property type="term" value="F:ATP binding"/>
    <property type="evidence" value="ECO:0007669"/>
    <property type="project" value="UniProtKB-KW"/>
</dbReference>
<dbReference type="PROSITE" id="PS50894">
    <property type="entry name" value="HPT"/>
    <property type="match status" value="1"/>
</dbReference>
<evidence type="ECO:0000256" key="5">
    <source>
        <dbReference type="ARBA" id="ARBA00022475"/>
    </source>
</evidence>
<dbReference type="SUPFAM" id="SSF47226">
    <property type="entry name" value="Histidine-containing phosphotransfer domain, HPT domain"/>
    <property type="match status" value="1"/>
</dbReference>
<keyword evidence="12 20" id="KW-1133">Transmembrane helix</keyword>
<evidence type="ECO:0000256" key="7">
    <source>
        <dbReference type="ARBA" id="ARBA00022679"/>
    </source>
</evidence>
<dbReference type="Gene3D" id="1.10.287.130">
    <property type="match status" value="1"/>
</dbReference>
<dbReference type="InterPro" id="IPR008207">
    <property type="entry name" value="Sig_transdc_His_kin_Hpt_dom"/>
</dbReference>
<dbReference type="Gene3D" id="1.20.120.160">
    <property type="entry name" value="HPT domain"/>
    <property type="match status" value="1"/>
</dbReference>
<evidence type="ECO:0000256" key="6">
    <source>
        <dbReference type="ARBA" id="ARBA00022553"/>
    </source>
</evidence>
<evidence type="ECO:0000256" key="16">
    <source>
        <dbReference type="ARBA" id="ARBA00068150"/>
    </source>
</evidence>
<dbReference type="PROSITE" id="PS50109">
    <property type="entry name" value="HIS_KIN"/>
    <property type="match status" value="1"/>
</dbReference>
<dbReference type="InterPro" id="IPR005467">
    <property type="entry name" value="His_kinase_dom"/>
</dbReference>
<dbReference type="Gene3D" id="3.40.50.2300">
    <property type="match status" value="2"/>
</dbReference>
<accession>A0A2T1C388</accession>
<dbReference type="InterPro" id="IPR036641">
    <property type="entry name" value="HPT_dom_sf"/>
</dbReference>